<dbReference type="OrthoDB" id="9788285at2"/>
<reference evidence="12 13" key="1">
    <citation type="submission" date="2018-07" db="EMBL/GenBank/DDBJ databases">
        <title>Genome sequencing of Moraxellaceae gen. HYN0046.</title>
        <authorList>
            <person name="Kim M."/>
            <person name="Yi H."/>
        </authorList>
    </citation>
    <scope>NUCLEOTIDE SEQUENCE [LARGE SCALE GENOMIC DNA]</scope>
    <source>
        <strain evidence="12 13">HYN0046</strain>
    </source>
</reference>
<keyword evidence="4 11" id="KW-0812">Transmembrane</keyword>
<dbReference type="GO" id="GO:0005886">
    <property type="term" value="C:plasma membrane"/>
    <property type="evidence" value="ECO:0007669"/>
    <property type="project" value="UniProtKB-SubCell"/>
</dbReference>
<evidence type="ECO:0000256" key="11">
    <source>
        <dbReference type="HAMAP-Rule" id="MF_00276"/>
    </source>
</evidence>
<dbReference type="AlphaFoldDB" id="A0A345P463"/>
<keyword evidence="9 11" id="KW-0406">Ion transport</keyword>
<evidence type="ECO:0000256" key="6">
    <source>
        <dbReference type="ARBA" id="ARBA00022840"/>
    </source>
</evidence>
<comment type="function">
    <text evidence="11">Part of the high-affinity ATP-driven potassium transport (or Kdp) system, which catalyzes the hydrolysis of ATP coupled with the electrogenic transport of potassium into the cytoplasm. This subunit acts as a catalytic chaperone that increases the ATP-binding affinity of the ATP-hydrolyzing subunit KdpB by the formation of a transient KdpB/KdpC/ATP ternary complex.</text>
</comment>
<dbReference type="KEGG" id="mbah:HYN46_03880"/>
<evidence type="ECO:0000256" key="1">
    <source>
        <dbReference type="ARBA" id="ARBA00022448"/>
    </source>
</evidence>
<keyword evidence="10 11" id="KW-0472">Membrane</keyword>
<dbReference type="HAMAP" id="MF_00276">
    <property type="entry name" value="KdpC"/>
    <property type="match status" value="1"/>
</dbReference>
<proteinExistence type="inferred from homology"/>
<comment type="similarity">
    <text evidence="11">Belongs to the KdpC family.</text>
</comment>
<dbReference type="NCBIfam" id="TIGR00681">
    <property type="entry name" value="kdpC"/>
    <property type="match status" value="1"/>
</dbReference>
<dbReference type="Pfam" id="PF02669">
    <property type="entry name" value="KdpC"/>
    <property type="match status" value="1"/>
</dbReference>
<dbReference type="EMBL" id="CP031222">
    <property type="protein sequence ID" value="AXI02072.1"/>
    <property type="molecule type" value="Genomic_DNA"/>
</dbReference>
<evidence type="ECO:0000256" key="9">
    <source>
        <dbReference type="ARBA" id="ARBA00023065"/>
    </source>
</evidence>
<keyword evidence="3 11" id="KW-0633">Potassium transport</keyword>
<keyword evidence="6 11" id="KW-0067">ATP-binding</keyword>
<keyword evidence="2 11" id="KW-1003">Cell membrane</keyword>
<evidence type="ECO:0000256" key="5">
    <source>
        <dbReference type="ARBA" id="ARBA00022741"/>
    </source>
</evidence>
<organism evidence="12 13">
    <name type="scientific">Aquirhabdus parva</name>
    <dbReference type="NCBI Taxonomy" id="2283318"/>
    <lineage>
        <taxon>Bacteria</taxon>
        <taxon>Pseudomonadati</taxon>
        <taxon>Pseudomonadota</taxon>
        <taxon>Gammaproteobacteria</taxon>
        <taxon>Moraxellales</taxon>
        <taxon>Moraxellaceae</taxon>
        <taxon>Aquirhabdus</taxon>
    </lineage>
</organism>
<gene>
    <name evidence="11" type="primary">kdpC</name>
    <name evidence="12" type="ORF">HYN46_03880</name>
</gene>
<keyword evidence="7 11" id="KW-0630">Potassium</keyword>
<evidence type="ECO:0000313" key="12">
    <source>
        <dbReference type="EMBL" id="AXI02072.1"/>
    </source>
</evidence>
<evidence type="ECO:0000256" key="7">
    <source>
        <dbReference type="ARBA" id="ARBA00022958"/>
    </source>
</evidence>
<dbReference type="GO" id="GO:0005524">
    <property type="term" value="F:ATP binding"/>
    <property type="evidence" value="ECO:0007669"/>
    <property type="project" value="UniProtKB-UniRule"/>
</dbReference>
<evidence type="ECO:0000256" key="2">
    <source>
        <dbReference type="ARBA" id="ARBA00022475"/>
    </source>
</evidence>
<evidence type="ECO:0000313" key="13">
    <source>
        <dbReference type="Proteomes" id="UP000253940"/>
    </source>
</evidence>
<evidence type="ECO:0000256" key="4">
    <source>
        <dbReference type="ARBA" id="ARBA00022692"/>
    </source>
</evidence>
<dbReference type="InterPro" id="IPR003820">
    <property type="entry name" value="KdpC"/>
</dbReference>
<comment type="subunit">
    <text evidence="11">The system is composed of three essential subunits: KdpA, KdpB and KdpC.</text>
</comment>
<dbReference type="Proteomes" id="UP000253940">
    <property type="component" value="Chromosome"/>
</dbReference>
<dbReference type="PIRSF" id="PIRSF001296">
    <property type="entry name" value="K_ATPase_KdpC"/>
    <property type="match status" value="1"/>
</dbReference>
<evidence type="ECO:0000256" key="10">
    <source>
        <dbReference type="ARBA" id="ARBA00023136"/>
    </source>
</evidence>
<dbReference type="GO" id="GO:0008556">
    <property type="term" value="F:P-type potassium transmembrane transporter activity"/>
    <property type="evidence" value="ECO:0007669"/>
    <property type="project" value="InterPro"/>
</dbReference>
<protein>
    <recommendedName>
        <fullName evidence="11">Potassium-transporting ATPase KdpC subunit</fullName>
    </recommendedName>
    <alternativeName>
        <fullName evidence="11">ATP phosphohydrolase [potassium-transporting] C chain</fullName>
    </alternativeName>
    <alternativeName>
        <fullName evidence="11">Potassium-binding and translocating subunit C</fullName>
    </alternativeName>
    <alternativeName>
        <fullName evidence="11">Potassium-translocating ATPase C chain</fullName>
    </alternativeName>
</protein>
<comment type="subcellular location">
    <subcellularLocation>
        <location evidence="11">Cell membrane</location>
        <topology evidence="11">Single-pass membrane protein</topology>
    </subcellularLocation>
</comment>
<dbReference type="RefSeq" id="WP_114898182.1">
    <property type="nucleotide sequence ID" value="NZ_CP031222.1"/>
</dbReference>
<keyword evidence="5 11" id="KW-0547">Nucleotide-binding</keyword>
<keyword evidence="13" id="KW-1185">Reference proteome</keyword>
<accession>A0A345P463</accession>
<sequence>MSTLTQSIRPAASLFVVLTILTGLAYPLVVTGISQAILPALANGSLIQKDGQNIGSNLIGQSFTNPAYLWGRPSATTPTTYNGQASGGSNLGPLNPDLVKAVNERIATLQKADPTNTAPVPIDLVTASGSGLDPQISPNAAKYQAARIARLRGLTVAQVQAVIDKNTEGRQAGLFGEPRVNVLQVNLALDQLAALPKS</sequence>
<evidence type="ECO:0000256" key="3">
    <source>
        <dbReference type="ARBA" id="ARBA00022538"/>
    </source>
</evidence>
<keyword evidence="8 11" id="KW-1133">Transmembrane helix</keyword>
<dbReference type="NCBIfam" id="NF001454">
    <property type="entry name" value="PRK00315.1"/>
    <property type="match status" value="1"/>
</dbReference>
<name>A0A345P463_9GAMM</name>
<dbReference type="PANTHER" id="PTHR30042">
    <property type="entry name" value="POTASSIUM-TRANSPORTING ATPASE C CHAIN"/>
    <property type="match status" value="1"/>
</dbReference>
<keyword evidence="1 11" id="KW-0813">Transport</keyword>
<dbReference type="PANTHER" id="PTHR30042:SF2">
    <property type="entry name" value="POTASSIUM-TRANSPORTING ATPASE KDPC SUBUNIT"/>
    <property type="match status" value="1"/>
</dbReference>
<evidence type="ECO:0000256" key="8">
    <source>
        <dbReference type="ARBA" id="ARBA00022989"/>
    </source>
</evidence>